<keyword evidence="3" id="KW-1185">Reference proteome</keyword>
<reference evidence="2 3" key="1">
    <citation type="submission" date="2014-04" db="EMBL/GenBank/DDBJ databases">
        <authorList>
            <consortium name="DOE Joint Genome Institute"/>
            <person name="Kuo A."/>
            <person name="Girlanda M."/>
            <person name="Perotto S."/>
            <person name="Kohler A."/>
            <person name="Nagy L.G."/>
            <person name="Floudas D."/>
            <person name="Copeland A."/>
            <person name="Barry K.W."/>
            <person name="Cichocki N."/>
            <person name="Veneault-Fourrey C."/>
            <person name="LaButti K."/>
            <person name="Lindquist E.A."/>
            <person name="Lipzen A."/>
            <person name="Lundell T."/>
            <person name="Morin E."/>
            <person name="Murat C."/>
            <person name="Sun H."/>
            <person name="Tunlid A."/>
            <person name="Henrissat B."/>
            <person name="Grigoriev I.V."/>
            <person name="Hibbett D.S."/>
            <person name="Martin F."/>
            <person name="Nordberg H.P."/>
            <person name="Cantor M.N."/>
            <person name="Hua S.X."/>
        </authorList>
    </citation>
    <scope>NUCLEOTIDE SEQUENCE [LARGE SCALE GENOMIC DNA]</scope>
    <source>
        <strain evidence="2 3">MUT 4182</strain>
    </source>
</reference>
<dbReference type="OrthoDB" id="3543113at2759"/>
<dbReference type="EMBL" id="KN823019">
    <property type="protein sequence ID" value="KIO26773.1"/>
    <property type="molecule type" value="Genomic_DNA"/>
</dbReference>
<dbReference type="Gene3D" id="1.20.1280.50">
    <property type="match status" value="1"/>
</dbReference>
<feature type="domain" description="F-box" evidence="1">
    <location>
        <begin position="2"/>
        <end position="35"/>
    </location>
</feature>
<dbReference type="HOGENOM" id="CLU_021164_5_3_1"/>
<dbReference type="InterPro" id="IPR036047">
    <property type="entry name" value="F-box-like_dom_sf"/>
</dbReference>
<evidence type="ECO:0000259" key="1">
    <source>
        <dbReference type="Pfam" id="PF12937"/>
    </source>
</evidence>
<dbReference type="AlphaFoldDB" id="A0A0C3KZF6"/>
<sequence>MSKIFEHLDQKDCGAAAIVCRRWSSSALDELWRSLPTLIPLLSLLGPIEDTNMGKDLQPDVIVAEGTWEVFKGYAKRVRVLAHDSGDALISTGLVLRIVSAHLGQTVLPNLREADWNLCDDDTTYQVAVFCSPSLDSISLQIANDGVDIRMVQRMLVSLSSFPLPRLRVIHITTEYPRGTDAQLNEALSAFIKNRGTLSELRLQAVQVTPDGGLLAAACGFSQLRVLEGDLVGYTGTSFRSALEDLASACPLLETVSFGKGGLNTGDNGETLTFDDVEPLLRCRRLEDVRIWGDTLQPFEEEDIGRIGCAWPRLTTLVIGSRAEPAQDTGAPILRLMDYAWHLPTLRRLACRFDCSERIPSAGQVIARFKHLRILGLEESIIPSGRLTFVAEFLSMVCGPAVKFTSSVNSWFSDRAFEDRDGWAEPDEWNQVETMIQAIHRVQIGYSRLMSDSAVA</sequence>
<evidence type="ECO:0000313" key="2">
    <source>
        <dbReference type="EMBL" id="KIO26773.1"/>
    </source>
</evidence>
<protein>
    <recommendedName>
        <fullName evidence="1">F-box domain-containing protein</fullName>
    </recommendedName>
</protein>
<dbReference type="Pfam" id="PF12937">
    <property type="entry name" value="F-box-like"/>
    <property type="match status" value="1"/>
</dbReference>
<name>A0A0C3KZF6_9AGAM</name>
<reference evidence="3" key="2">
    <citation type="submission" date="2015-01" db="EMBL/GenBank/DDBJ databases">
        <title>Evolutionary Origins and Diversification of the Mycorrhizal Mutualists.</title>
        <authorList>
            <consortium name="DOE Joint Genome Institute"/>
            <consortium name="Mycorrhizal Genomics Consortium"/>
            <person name="Kohler A."/>
            <person name="Kuo A."/>
            <person name="Nagy L.G."/>
            <person name="Floudas D."/>
            <person name="Copeland A."/>
            <person name="Barry K.W."/>
            <person name="Cichocki N."/>
            <person name="Veneault-Fourrey C."/>
            <person name="LaButti K."/>
            <person name="Lindquist E.A."/>
            <person name="Lipzen A."/>
            <person name="Lundell T."/>
            <person name="Morin E."/>
            <person name="Murat C."/>
            <person name="Riley R."/>
            <person name="Ohm R."/>
            <person name="Sun H."/>
            <person name="Tunlid A."/>
            <person name="Henrissat B."/>
            <person name="Grigoriev I.V."/>
            <person name="Hibbett D.S."/>
            <person name="Martin F."/>
        </authorList>
    </citation>
    <scope>NUCLEOTIDE SEQUENCE [LARGE SCALE GENOMIC DNA]</scope>
    <source>
        <strain evidence="3">MUT 4182</strain>
    </source>
</reference>
<organism evidence="2 3">
    <name type="scientific">Tulasnella calospora MUT 4182</name>
    <dbReference type="NCBI Taxonomy" id="1051891"/>
    <lineage>
        <taxon>Eukaryota</taxon>
        <taxon>Fungi</taxon>
        <taxon>Dikarya</taxon>
        <taxon>Basidiomycota</taxon>
        <taxon>Agaricomycotina</taxon>
        <taxon>Agaricomycetes</taxon>
        <taxon>Cantharellales</taxon>
        <taxon>Tulasnellaceae</taxon>
        <taxon>Tulasnella</taxon>
    </lineage>
</organism>
<dbReference type="Gene3D" id="3.80.10.10">
    <property type="entry name" value="Ribonuclease Inhibitor"/>
    <property type="match status" value="1"/>
</dbReference>
<dbReference type="InterPro" id="IPR001810">
    <property type="entry name" value="F-box_dom"/>
</dbReference>
<proteinExistence type="predicted"/>
<gene>
    <name evidence="2" type="ORF">M407DRAFT_23968</name>
</gene>
<dbReference type="InterPro" id="IPR032675">
    <property type="entry name" value="LRR_dom_sf"/>
</dbReference>
<accession>A0A0C3KZF6</accession>
<dbReference type="Proteomes" id="UP000054248">
    <property type="component" value="Unassembled WGS sequence"/>
</dbReference>
<evidence type="ECO:0000313" key="3">
    <source>
        <dbReference type="Proteomes" id="UP000054248"/>
    </source>
</evidence>
<dbReference type="SUPFAM" id="SSF81383">
    <property type="entry name" value="F-box domain"/>
    <property type="match status" value="1"/>
</dbReference>